<dbReference type="GO" id="GO:0016887">
    <property type="term" value="F:ATP hydrolysis activity"/>
    <property type="evidence" value="ECO:0007669"/>
    <property type="project" value="InterPro"/>
</dbReference>
<dbReference type="InterPro" id="IPR023214">
    <property type="entry name" value="HAD_sf"/>
</dbReference>
<dbReference type="InterPro" id="IPR018303">
    <property type="entry name" value="ATPase_P-typ_P_site"/>
</dbReference>
<gene>
    <name evidence="10" type="ORF">C5B42_02665</name>
</gene>
<evidence type="ECO:0000256" key="2">
    <source>
        <dbReference type="ARBA" id="ARBA00006024"/>
    </source>
</evidence>
<evidence type="ECO:0000256" key="7">
    <source>
        <dbReference type="ARBA" id="ARBA00023136"/>
    </source>
</evidence>
<protein>
    <submittedName>
        <fullName evidence="10">Heavy metal translocating P-type ATPase</fullName>
    </submittedName>
</protein>
<sequence length="612" mass="66419">MVHTLSLLKRYTGFMILLLLGYSLFTFWSRHTFPSLFLFVGVILAGLFPFVIDMIQTMQKGNFGVDLIAVTSVLAGLVVHEYIAAAVILFMLSGGELLEEFAIRRAKKEITALVSQAPVSAHMRKERGLCDVSVDTLQIGNEVIVKPNEMIPVDGVVIEGNSSVDESKMTGESAPVQKRIHSSVYSGTTNGEGILTIRVTATSKQSKYAQIIELVQQAQEHKASFIRMADRYSVWFTIIAFSLAALGWLISHDPRTALAVLVVATPCPLIIAAPTAFAAGISLAAKKGIFIKDATSIEQLASAQTMLFDKTGTVTLGVSAIEDWIVLRGEKKDIQSYACSLEQFSTHILSRAFSEYAHTHHIPLYNVEAYTEILGKGVRGKVQTHTVLVGSASFLLSKRISIPKNILLREEEIQEKGTRIVYVAIDEVCAAIIHIGDQIRPDTKKFFAELKREIPHIALVTGDRREIAQNVAKQIGICDIISSCLPADKTKVVKQYQRQFSPVVMIGDGVNDAPSLATADVGIAIGGSQSTAATQVGDIVVMPSGLSVVLDALHISKRVMTIATQSIVVGIGLSIILMILSCFGVIQPLYGAFFQELIDVAVITNALRVLVP</sequence>
<evidence type="ECO:0000313" key="11">
    <source>
        <dbReference type="Proteomes" id="UP000246104"/>
    </source>
</evidence>
<dbReference type="Gene3D" id="2.70.150.10">
    <property type="entry name" value="Calcium-transporting ATPase, cytoplasmic transduction domain A"/>
    <property type="match status" value="1"/>
</dbReference>
<dbReference type="PANTHER" id="PTHR48085">
    <property type="entry name" value="CADMIUM/ZINC-TRANSPORTING ATPASE HMA2-RELATED"/>
    <property type="match status" value="1"/>
</dbReference>
<evidence type="ECO:0000259" key="9">
    <source>
        <dbReference type="Pfam" id="PF00122"/>
    </source>
</evidence>
<dbReference type="InterPro" id="IPR008250">
    <property type="entry name" value="ATPase_P-typ_transduc_dom_A_sf"/>
</dbReference>
<dbReference type="InterPro" id="IPR059000">
    <property type="entry name" value="ATPase_P-type_domA"/>
</dbReference>
<keyword evidence="6 8" id="KW-1133">Transmembrane helix</keyword>
<feature type="domain" description="P-type ATPase A" evidence="9">
    <location>
        <begin position="117"/>
        <end position="216"/>
    </location>
</feature>
<dbReference type="PRINTS" id="PR00119">
    <property type="entry name" value="CATATPASE"/>
</dbReference>
<comment type="caution">
    <text evidence="10">The sequence shown here is derived from an EMBL/GenBank/DDBJ whole genome shotgun (WGS) entry which is preliminary data.</text>
</comment>
<dbReference type="GO" id="GO:0005524">
    <property type="term" value="F:ATP binding"/>
    <property type="evidence" value="ECO:0007669"/>
    <property type="project" value="UniProtKB-UniRule"/>
</dbReference>
<dbReference type="NCBIfam" id="TIGR01525">
    <property type="entry name" value="ATPase-IB_hvy"/>
    <property type="match status" value="1"/>
</dbReference>
<feature type="transmembrane region" description="Helical" evidence="8">
    <location>
        <begin position="257"/>
        <end position="285"/>
    </location>
</feature>
<organism evidence="10 11">
    <name type="scientific">Candidatus Cerribacteria bacterium 'Amazon FNV 2010 28 9'</name>
    <dbReference type="NCBI Taxonomy" id="2081795"/>
    <lineage>
        <taxon>Bacteria</taxon>
        <taxon>Candidatus Cerribacteria</taxon>
    </lineage>
</organism>
<dbReference type="InterPro" id="IPR044492">
    <property type="entry name" value="P_typ_ATPase_HD_dom"/>
</dbReference>
<accession>A0A317JT09</accession>
<keyword evidence="7 8" id="KW-0472">Membrane</keyword>
<feature type="transmembrane region" description="Helical" evidence="8">
    <location>
        <begin position="12"/>
        <end position="29"/>
    </location>
</feature>
<feature type="transmembrane region" description="Helical" evidence="8">
    <location>
        <begin position="67"/>
        <end position="92"/>
    </location>
</feature>
<dbReference type="PROSITE" id="PS00154">
    <property type="entry name" value="ATPASE_E1_E2"/>
    <property type="match status" value="1"/>
</dbReference>
<keyword evidence="8" id="KW-0067">ATP-binding</keyword>
<dbReference type="InterPro" id="IPR027256">
    <property type="entry name" value="P-typ_ATPase_IB"/>
</dbReference>
<dbReference type="InterPro" id="IPR023298">
    <property type="entry name" value="ATPase_P-typ_TM_dom_sf"/>
</dbReference>
<keyword evidence="3 8" id="KW-0812">Transmembrane</keyword>
<reference evidence="10 11" key="1">
    <citation type="submission" date="2018-02" db="EMBL/GenBank/DDBJ databases">
        <title>Genomic Reconstructions from Amazon Rainforest and Pasture Soil Reveal Novel Insights into the Physiology of Candidate Phyla in Tropical Sites.</title>
        <authorList>
            <person name="Kroeger M.E."/>
            <person name="Delmont T."/>
            <person name="Eren A.M."/>
            <person name="Guo J."/>
            <person name="Meyer K.M."/>
            <person name="Khan K."/>
            <person name="Rodrigues J.L.M."/>
            <person name="Bohannan B.J.M."/>
            <person name="Tringe S."/>
            <person name="Borges C.D."/>
            <person name="Tiedje J."/>
            <person name="Tsai S.M."/>
            <person name="Nusslein K."/>
        </authorList>
    </citation>
    <scope>NUCLEOTIDE SEQUENCE [LARGE SCALE GENOMIC DNA]</scope>
    <source>
        <strain evidence="10">Amazon FNV 2010 28 9</strain>
    </source>
</reference>
<name>A0A317JT09_9BACT</name>
<dbReference type="Pfam" id="PF00122">
    <property type="entry name" value="E1-E2_ATPase"/>
    <property type="match status" value="1"/>
</dbReference>
<dbReference type="GO" id="GO:0046872">
    <property type="term" value="F:metal ion binding"/>
    <property type="evidence" value="ECO:0007669"/>
    <property type="project" value="UniProtKB-KW"/>
</dbReference>
<dbReference type="FunFam" id="2.70.150.10:FF:000002">
    <property type="entry name" value="Copper-transporting ATPase 1, putative"/>
    <property type="match status" value="1"/>
</dbReference>
<evidence type="ECO:0000256" key="4">
    <source>
        <dbReference type="ARBA" id="ARBA00022723"/>
    </source>
</evidence>
<dbReference type="GO" id="GO:0005886">
    <property type="term" value="C:plasma membrane"/>
    <property type="evidence" value="ECO:0007669"/>
    <property type="project" value="UniProtKB-SubCell"/>
</dbReference>
<comment type="subcellular location">
    <subcellularLocation>
        <location evidence="8">Cell membrane</location>
    </subcellularLocation>
    <subcellularLocation>
        <location evidence="1">Membrane</location>
    </subcellularLocation>
</comment>
<dbReference type="Gene3D" id="3.40.50.1000">
    <property type="entry name" value="HAD superfamily/HAD-like"/>
    <property type="match status" value="1"/>
</dbReference>
<keyword evidence="8" id="KW-1003">Cell membrane</keyword>
<dbReference type="NCBIfam" id="TIGR01494">
    <property type="entry name" value="ATPase_P-type"/>
    <property type="match status" value="1"/>
</dbReference>
<keyword evidence="8" id="KW-0547">Nucleotide-binding</keyword>
<evidence type="ECO:0000313" key="10">
    <source>
        <dbReference type="EMBL" id="PWU23530.1"/>
    </source>
</evidence>
<dbReference type="InterPro" id="IPR051014">
    <property type="entry name" value="Cation_Transport_ATPase_IB"/>
</dbReference>
<evidence type="ECO:0000256" key="5">
    <source>
        <dbReference type="ARBA" id="ARBA00022967"/>
    </source>
</evidence>
<dbReference type="SUPFAM" id="SSF56784">
    <property type="entry name" value="HAD-like"/>
    <property type="match status" value="1"/>
</dbReference>
<dbReference type="AlphaFoldDB" id="A0A317JT09"/>
<dbReference type="Proteomes" id="UP000246104">
    <property type="component" value="Unassembled WGS sequence"/>
</dbReference>
<feature type="transmembrane region" description="Helical" evidence="8">
    <location>
        <begin position="232"/>
        <end position="251"/>
    </location>
</feature>
<dbReference type="EMBL" id="PSRQ01000031">
    <property type="protein sequence ID" value="PWU23530.1"/>
    <property type="molecule type" value="Genomic_DNA"/>
</dbReference>
<dbReference type="Pfam" id="PF00702">
    <property type="entry name" value="Hydrolase"/>
    <property type="match status" value="1"/>
</dbReference>
<evidence type="ECO:0000256" key="6">
    <source>
        <dbReference type="ARBA" id="ARBA00022989"/>
    </source>
</evidence>
<dbReference type="InterPro" id="IPR036412">
    <property type="entry name" value="HAD-like_sf"/>
</dbReference>
<comment type="similarity">
    <text evidence="2 8">Belongs to the cation transport ATPase (P-type) (TC 3.A.3) family. Type IB subfamily.</text>
</comment>
<evidence type="ECO:0000256" key="3">
    <source>
        <dbReference type="ARBA" id="ARBA00022692"/>
    </source>
</evidence>
<dbReference type="Gene3D" id="3.40.1110.10">
    <property type="entry name" value="Calcium-transporting ATPase, cytoplasmic domain N"/>
    <property type="match status" value="1"/>
</dbReference>
<dbReference type="SUPFAM" id="SSF81653">
    <property type="entry name" value="Calcium ATPase, transduction domain A"/>
    <property type="match status" value="1"/>
</dbReference>
<feature type="transmembrane region" description="Helical" evidence="8">
    <location>
        <begin position="36"/>
        <end position="55"/>
    </location>
</feature>
<keyword evidence="5" id="KW-1278">Translocase</keyword>
<dbReference type="PANTHER" id="PTHR48085:SF5">
    <property type="entry name" value="CADMIUM_ZINC-TRANSPORTING ATPASE HMA4-RELATED"/>
    <property type="match status" value="1"/>
</dbReference>
<dbReference type="SFLD" id="SFLDS00003">
    <property type="entry name" value="Haloacid_Dehalogenase"/>
    <property type="match status" value="1"/>
</dbReference>
<dbReference type="SFLD" id="SFLDG00002">
    <property type="entry name" value="C1.7:_P-type_atpase_like"/>
    <property type="match status" value="1"/>
</dbReference>
<dbReference type="SFLD" id="SFLDF00027">
    <property type="entry name" value="p-type_atpase"/>
    <property type="match status" value="1"/>
</dbReference>
<feature type="transmembrane region" description="Helical" evidence="8">
    <location>
        <begin position="567"/>
        <end position="586"/>
    </location>
</feature>
<evidence type="ECO:0000256" key="1">
    <source>
        <dbReference type="ARBA" id="ARBA00004370"/>
    </source>
</evidence>
<evidence type="ECO:0000256" key="8">
    <source>
        <dbReference type="RuleBase" id="RU362081"/>
    </source>
</evidence>
<dbReference type="GO" id="GO:0019829">
    <property type="term" value="F:ATPase-coupled monoatomic cation transmembrane transporter activity"/>
    <property type="evidence" value="ECO:0007669"/>
    <property type="project" value="InterPro"/>
</dbReference>
<dbReference type="InterPro" id="IPR001757">
    <property type="entry name" value="P_typ_ATPase"/>
</dbReference>
<proteinExistence type="inferred from homology"/>
<dbReference type="GO" id="GO:0015086">
    <property type="term" value="F:cadmium ion transmembrane transporter activity"/>
    <property type="evidence" value="ECO:0007669"/>
    <property type="project" value="TreeGrafter"/>
</dbReference>
<dbReference type="SUPFAM" id="SSF81665">
    <property type="entry name" value="Calcium ATPase, transmembrane domain M"/>
    <property type="match status" value="1"/>
</dbReference>
<keyword evidence="4 8" id="KW-0479">Metal-binding</keyword>
<dbReference type="InterPro" id="IPR023299">
    <property type="entry name" value="ATPase_P-typ_cyto_dom_N"/>
</dbReference>